<evidence type="ECO:0000313" key="4">
    <source>
        <dbReference type="Proteomes" id="UP000693996"/>
    </source>
</evidence>
<dbReference type="PANTHER" id="PTHR12169:SF6">
    <property type="entry name" value="AFG1-LIKE ATPASE"/>
    <property type="match status" value="1"/>
</dbReference>
<evidence type="ECO:0000256" key="1">
    <source>
        <dbReference type="ARBA" id="ARBA00022741"/>
    </source>
</evidence>
<dbReference type="Pfam" id="PF03969">
    <property type="entry name" value="AFG1_ATPase"/>
    <property type="match status" value="1"/>
</dbReference>
<dbReference type="SUPFAM" id="SSF52540">
    <property type="entry name" value="P-loop containing nucleoside triphosphate hydrolases"/>
    <property type="match status" value="1"/>
</dbReference>
<accession>A0A916JU94</accession>
<proteinExistence type="predicted"/>
<dbReference type="NCBIfam" id="NF040713">
    <property type="entry name" value="ZapE"/>
    <property type="match status" value="1"/>
</dbReference>
<organism evidence="3 4">
    <name type="scientific">Candidatus Vallotiella hemipterorum</name>
    <dbReference type="NCBI Taxonomy" id="1177213"/>
    <lineage>
        <taxon>Bacteria</taxon>
        <taxon>Pseudomonadati</taxon>
        <taxon>Pseudomonadota</taxon>
        <taxon>Betaproteobacteria</taxon>
        <taxon>Burkholderiales</taxon>
        <taxon>Burkholderiaceae</taxon>
        <taxon>Candidatus Vallotiella</taxon>
    </lineage>
</organism>
<dbReference type="KEGG" id="vtr:MYVALT_F_03310"/>
<keyword evidence="1" id="KW-0547">Nucleotide-binding</keyword>
<dbReference type="EMBL" id="OU343031">
    <property type="protein sequence ID" value="CAG7602354.1"/>
    <property type="molecule type" value="Genomic_DNA"/>
</dbReference>
<keyword evidence="2" id="KW-0067">ATP-binding</keyword>
<dbReference type="Proteomes" id="UP000693996">
    <property type="component" value="Chromosome"/>
</dbReference>
<keyword evidence="3" id="KW-0131">Cell cycle</keyword>
<dbReference type="GO" id="GO:0005737">
    <property type="term" value="C:cytoplasm"/>
    <property type="evidence" value="ECO:0007669"/>
    <property type="project" value="TreeGrafter"/>
</dbReference>
<gene>
    <name evidence="3" type="primary">zapE</name>
    <name evidence="3" type="ORF">MYVALT_F_03310</name>
</gene>
<dbReference type="AlphaFoldDB" id="A0A916JU94"/>
<dbReference type="GO" id="GO:0016887">
    <property type="term" value="F:ATP hydrolysis activity"/>
    <property type="evidence" value="ECO:0007669"/>
    <property type="project" value="InterPro"/>
</dbReference>
<sequence>MMNITEYCTKELAARGYKADIAQQQAISRLQRCCDAWMFYTEQRSNVLTKWIIQPNLPPQGIYMWGGVGRGKSFLMDAFYTVVPVQRKIRLHFHEFMREVHRELKNLKGRVDPIDELARLIAKRYQFIFFDEFHISDIADAMILYMLLLRLFDSGVQFVMTSNYKPSMIYPNGLHRDRVLPAIDLINERLEILSVDAGTDYRLCTTEQMRAYYTPLGIHADGLLNSAFTQLAIVPDNNPVVYVEKRAIKALRRANGVVWFDFSTLCAGQYSQNDYLELATRFHTIILSDVPQMTIYMVSEARRYMWLIDVLYDHKIKLLMSAAVPAKQLYIEGLMANEFERTVSRIIEMQSQEYLEAPLRFGKRLLT</sequence>
<dbReference type="PANTHER" id="PTHR12169">
    <property type="entry name" value="ATPASE N2B"/>
    <property type="match status" value="1"/>
</dbReference>
<dbReference type="InterPro" id="IPR005654">
    <property type="entry name" value="ATPase_AFG1-like"/>
</dbReference>
<dbReference type="InterPro" id="IPR027417">
    <property type="entry name" value="P-loop_NTPase"/>
</dbReference>
<name>A0A916JU94_9BURK</name>
<dbReference type="GO" id="GO:0051301">
    <property type="term" value="P:cell division"/>
    <property type="evidence" value="ECO:0007669"/>
    <property type="project" value="UniProtKB-KW"/>
</dbReference>
<dbReference type="Gene3D" id="3.40.50.300">
    <property type="entry name" value="P-loop containing nucleotide triphosphate hydrolases"/>
    <property type="match status" value="1"/>
</dbReference>
<reference evidence="3 4" key="1">
    <citation type="submission" date="2021-06" db="EMBL/GenBank/DDBJ databases">
        <authorList>
            <person name="Szabo G."/>
        </authorList>
    </citation>
    <scope>NUCLEOTIDE SEQUENCE [LARGE SCALE GENOMIC DNA]</scope>
    <source>
        <strain evidence="3">MYVALT</strain>
    </source>
</reference>
<keyword evidence="3" id="KW-0132">Cell division</keyword>
<dbReference type="CDD" id="cd00267">
    <property type="entry name" value="ABC_ATPase"/>
    <property type="match status" value="1"/>
</dbReference>
<evidence type="ECO:0000313" key="3">
    <source>
        <dbReference type="EMBL" id="CAG7602354.1"/>
    </source>
</evidence>
<keyword evidence="4" id="KW-1185">Reference proteome</keyword>
<protein>
    <submittedName>
        <fullName evidence="3">Cell division protein ZapE</fullName>
    </submittedName>
</protein>
<dbReference type="GO" id="GO:0005524">
    <property type="term" value="F:ATP binding"/>
    <property type="evidence" value="ECO:0007669"/>
    <property type="project" value="UniProtKB-KW"/>
</dbReference>
<evidence type="ECO:0000256" key="2">
    <source>
        <dbReference type="ARBA" id="ARBA00022840"/>
    </source>
</evidence>